<dbReference type="CDD" id="cd17574">
    <property type="entry name" value="REC_OmpR"/>
    <property type="match status" value="1"/>
</dbReference>
<dbReference type="EMBL" id="CP098611">
    <property type="protein sequence ID" value="USR89597.1"/>
    <property type="molecule type" value="Genomic_DNA"/>
</dbReference>
<dbReference type="InterPro" id="IPR050706">
    <property type="entry name" value="Cyclic-di-GMP_PDE-like"/>
</dbReference>
<dbReference type="Gene3D" id="3.30.70.270">
    <property type="match status" value="1"/>
</dbReference>
<dbReference type="Pfam" id="PF00563">
    <property type="entry name" value="EAL"/>
    <property type="match status" value="1"/>
</dbReference>
<feature type="domain" description="Response regulatory" evidence="2">
    <location>
        <begin position="3"/>
        <end position="119"/>
    </location>
</feature>
<sequence>MTTILVIEDETHVRDILSELLTTEKFDVLTADNGRLGYQLAQRQRPDLILCDIMMPELDGYGVLAQLKENPITDEIPFIFLSAKADRLDFRVGMDLGADDYLTKPFTRDELLTAVRMRLKKQAVLAQRHHEQLLRTQSYYQQQLEQAQEHLNQVLSQDQLTGLLNQLRLRQEFEGFLGQLHPLEASSLVPFVCVGVERLREINAELGYSHGDHCLQVVAQRLQEFFAQESPLMARLNGNEFVLVLPPVSSRYQAQEQVEALFHHLSQPIPLNQGTIVLPVSLGIAFYPRDAQHLDPLLHHSQQAREKAQSSGGIAVEVYSGALRGDRGDHLALEQDLRRALETPNSELLLVYQPQVHLDSGEIYGVEALIRWHHPQRGSIPPNRFIPIAEESNLIIRLGEWVLETACHQAQLWEAQGLPPLRVAVNVSGRQFEDPQFYQRLVQILRRFNRKPGALELELTETSLVRDPDTSVRILNQLKALGVSIAIDDFGTGFSSLSYLQRFPFDILKIDRCFVAGIQHHRKNAIITEAVIEMAHKIGLRAIAEGIETPEERTCLQQLGCDQGQGYFFHRPLPALELSQLLRSR</sequence>
<dbReference type="PROSITE" id="PS50887">
    <property type="entry name" value="GGDEF"/>
    <property type="match status" value="1"/>
</dbReference>
<dbReference type="Gene3D" id="3.40.50.2300">
    <property type="match status" value="1"/>
</dbReference>
<dbReference type="SMART" id="SM00052">
    <property type="entry name" value="EAL"/>
    <property type="match status" value="1"/>
</dbReference>
<name>A0ABY5AKF8_9CYAN</name>
<dbReference type="NCBIfam" id="TIGR00254">
    <property type="entry name" value="GGDEF"/>
    <property type="match status" value="1"/>
</dbReference>
<dbReference type="RefSeq" id="WP_252660413.1">
    <property type="nucleotide sequence ID" value="NZ_CP098611.1"/>
</dbReference>
<evidence type="ECO:0000259" key="3">
    <source>
        <dbReference type="PROSITE" id="PS50883"/>
    </source>
</evidence>
<gene>
    <name evidence="5" type="ORF">NEA10_11960</name>
</gene>
<evidence type="ECO:0000259" key="2">
    <source>
        <dbReference type="PROSITE" id="PS50110"/>
    </source>
</evidence>
<dbReference type="SUPFAM" id="SSF55073">
    <property type="entry name" value="Nucleotide cyclase"/>
    <property type="match status" value="1"/>
</dbReference>
<keyword evidence="1" id="KW-0597">Phosphoprotein</keyword>
<dbReference type="Pfam" id="PF00072">
    <property type="entry name" value="Response_reg"/>
    <property type="match status" value="1"/>
</dbReference>
<dbReference type="Proteomes" id="UP001056708">
    <property type="component" value="Chromosome"/>
</dbReference>
<dbReference type="PROSITE" id="PS50883">
    <property type="entry name" value="EAL"/>
    <property type="match status" value="1"/>
</dbReference>
<dbReference type="PROSITE" id="PS50110">
    <property type="entry name" value="RESPONSE_REGULATORY"/>
    <property type="match status" value="1"/>
</dbReference>
<protein>
    <submittedName>
        <fullName evidence="5">EAL domain-containing protein</fullName>
    </submittedName>
</protein>
<reference evidence="5" key="1">
    <citation type="submission" date="2022-06" db="EMBL/GenBank/DDBJ databases">
        <title>Genome sequence of Phormidium yuhuli AB48 isolated from an industrial photobioreactor environment.</title>
        <authorList>
            <person name="Qiu Y."/>
            <person name="Noonan A.J.C."/>
            <person name="Dofher K."/>
            <person name="Koch M."/>
            <person name="Kieft B."/>
            <person name="Lin X."/>
            <person name="Ziels R.M."/>
            <person name="Hallam S.J."/>
        </authorList>
    </citation>
    <scope>NUCLEOTIDE SEQUENCE</scope>
    <source>
        <strain evidence="5">AB48</strain>
    </source>
</reference>
<dbReference type="InterPro" id="IPR029787">
    <property type="entry name" value="Nucleotide_cyclase"/>
</dbReference>
<evidence type="ECO:0000256" key="1">
    <source>
        <dbReference type="PROSITE-ProRule" id="PRU00169"/>
    </source>
</evidence>
<dbReference type="SUPFAM" id="SSF52172">
    <property type="entry name" value="CheY-like"/>
    <property type="match status" value="1"/>
</dbReference>
<dbReference type="InterPro" id="IPR011006">
    <property type="entry name" value="CheY-like_superfamily"/>
</dbReference>
<feature type="modified residue" description="4-aspartylphosphate" evidence="1">
    <location>
        <position position="52"/>
    </location>
</feature>
<dbReference type="CDD" id="cd01949">
    <property type="entry name" value="GGDEF"/>
    <property type="match status" value="1"/>
</dbReference>
<dbReference type="InterPro" id="IPR000160">
    <property type="entry name" value="GGDEF_dom"/>
</dbReference>
<dbReference type="Pfam" id="PF00990">
    <property type="entry name" value="GGDEF"/>
    <property type="match status" value="1"/>
</dbReference>
<organism evidence="5 6">
    <name type="scientific">Phormidium yuhuli AB48</name>
    <dbReference type="NCBI Taxonomy" id="2940671"/>
    <lineage>
        <taxon>Bacteria</taxon>
        <taxon>Bacillati</taxon>
        <taxon>Cyanobacteriota</taxon>
        <taxon>Cyanophyceae</taxon>
        <taxon>Oscillatoriophycideae</taxon>
        <taxon>Oscillatoriales</taxon>
        <taxon>Oscillatoriaceae</taxon>
        <taxon>Phormidium</taxon>
        <taxon>Phormidium yuhuli</taxon>
    </lineage>
</organism>
<evidence type="ECO:0000313" key="5">
    <source>
        <dbReference type="EMBL" id="USR89597.1"/>
    </source>
</evidence>
<dbReference type="CDD" id="cd01948">
    <property type="entry name" value="EAL"/>
    <property type="match status" value="1"/>
</dbReference>
<dbReference type="InterPro" id="IPR043128">
    <property type="entry name" value="Rev_trsase/Diguanyl_cyclase"/>
</dbReference>
<dbReference type="PANTHER" id="PTHR33121:SF70">
    <property type="entry name" value="SIGNALING PROTEIN YKOW"/>
    <property type="match status" value="1"/>
</dbReference>
<proteinExistence type="predicted"/>
<dbReference type="InterPro" id="IPR001789">
    <property type="entry name" value="Sig_transdc_resp-reg_receiver"/>
</dbReference>
<dbReference type="SUPFAM" id="SSF141868">
    <property type="entry name" value="EAL domain-like"/>
    <property type="match status" value="1"/>
</dbReference>
<evidence type="ECO:0000313" key="6">
    <source>
        <dbReference type="Proteomes" id="UP001056708"/>
    </source>
</evidence>
<feature type="domain" description="EAL" evidence="3">
    <location>
        <begin position="330"/>
        <end position="585"/>
    </location>
</feature>
<dbReference type="InterPro" id="IPR001633">
    <property type="entry name" value="EAL_dom"/>
</dbReference>
<dbReference type="InterPro" id="IPR035919">
    <property type="entry name" value="EAL_sf"/>
</dbReference>
<feature type="domain" description="GGDEF" evidence="4">
    <location>
        <begin position="187"/>
        <end position="321"/>
    </location>
</feature>
<keyword evidence="6" id="KW-1185">Reference proteome</keyword>
<evidence type="ECO:0000259" key="4">
    <source>
        <dbReference type="PROSITE" id="PS50887"/>
    </source>
</evidence>
<dbReference type="SMART" id="SM00267">
    <property type="entry name" value="GGDEF"/>
    <property type="match status" value="1"/>
</dbReference>
<accession>A0ABY5AKF8</accession>
<dbReference type="Gene3D" id="3.20.20.450">
    <property type="entry name" value="EAL domain"/>
    <property type="match status" value="1"/>
</dbReference>
<dbReference type="SMART" id="SM00448">
    <property type="entry name" value="REC"/>
    <property type="match status" value="1"/>
</dbReference>
<dbReference type="PANTHER" id="PTHR33121">
    <property type="entry name" value="CYCLIC DI-GMP PHOSPHODIESTERASE PDEF"/>
    <property type="match status" value="1"/>
</dbReference>